<evidence type="ECO:0000259" key="2">
    <source>
        <dbReference type="Pfam" id="PF18135"/>
    </source>
</evidence>
<feature type="compositionally biased region" description="Low complexity" evidence="1">
    <location>
        <begin position="153"/>
        <end position="166"/>
    </location>
</feature>
<dbReference type="GO" id="GO:0008168">
    <property type="term" value="F:methyltransferase activity"/>
    <property type="evidence" value="ECO:0007669"/>
    <property type="project" value="UniProtKB-KW"/>
</dbReference>
<dbReference type="AlphaFoldDB" id="A0A7H8NF31"/>
<evidence type="ECO:0000313" key="3">
    <source>
        <dbReference type="EMBL" id="QKW53089.1"/>
    </source>
</evidence>
<keyword evidence="3" id="KW-0808">Transferase</keyword>
<proteinExistence type="predicted"/>
<dbReference type="InterPro" id="IPR041635">
    <property type="entry name" value="Type_ISP_LLaBIII_C"/>
</dbReference>
<dbReference type="Pfam" id="PF18135">
    <property type="entry name" value="Type_ISP_C"/>
    <property type="match status" value="2"/>
</dbReference>
<gene>
    <name evidence="3" type="ORF">HUT08_30090</name>
</gene>
<protein>
    <submittedName>
        <fullName evidence="3">DNA methyltransferase</fullName>
    </submittedName>
</protein>
<dbReference type="EMBL" id="CP054929">
    <property type="protein sequence ID" value="QKW53089.1"/>
    <property type="molecule type" value="Genomic_DNA"/>
</dbReference>
<keyword evidence="4" id="KW-1185">Reference proteome</keyword>
<dbReference type="Proteomes" id="UP000509303">
    <property type="component" value="Chromosome"/>
</dbReference>
<sequence>MLEAQTSGRAAVAVTDAGGGEAPELADVMPWSVAPLRLGRSWVLAADAASLAARWDRLLRTDDEADRTALFHPTRARTPHTAVAQLPGQPGATTRFARERGRCPRPVRVAHGPYDQQWLIPDHRLIDAARPELWRVADEHQVHLLEPAREAPPRTGQRGTRATAGAPGSGAPGPAPRPTTPTGSLRPAGPGTSPADPPPAEAELSFAALLPDGHSPAGRPGRIRPLYRRPGAREPNVAPGLLAHLARRLGREVAAEDLFAWIAAVARRGPEGATTVPLTASPDLWEAGVALGRRRVWLHTRGARGGPVPGGAGAAAGTTGRPRLPGGQRPYVRAALAVPLAPDALSYDPEERALCLGNGRISPVAYAAWEYHSGGVRVLESWFERRATPGPAGTLDAIGPRDWPQEWTSDLLELITVLTLLAELREPAGQLRKELADGPLIAAGELADAGVLPVPDTARRPASVLDHHEEGPEGQFALL</sequence>
<feature type="compositionally biased region" description="Gly residues" evidence="1">
    <location>
        <begin position="303"/>
        <end position="314"/>
    </location>
</feature>
<feature type="domain" description="Type ISP restriction-modification enzyme LLaBIII C-terminal specificity" evidence="2">
    <location>
        <begin position="27"/>
        <end position="149"/>
    </location>
</feature>
<feature type="region of interest" description="Disordered" evidence="1">
    <location>
        <begin position="144"/>
        <end position="233"/>
    </location>
</feature>
<dbReference type="GO" id="GO:0032259">
    <property type="term" value="P:methylation"/>
    <property type="evidence" value="ECO:0007669"/>
    <property type="project" value="UniProtKB-KW"/>
</dbReference>
<accession>A0A7H8NF31</accession>
<organism evidence="3 4">
    <name type="scientific">Streptomyces buecherae</name>
    <dbReference type="NCBI Taxonomy" id="2763006"/>
    <lineage>
        <taxon>Bacteria</taxon>
        <taxon>Bacillati</taxon>
        <taxon>Actinomycetota</taxon>
        <taxon>Actinomycetes</taxon>
        <taxon>Kitasatosporales</taxon>
        <taxon>Streptomycetaceae</taxon>
        <taxon>Streptomyces</taxon>
    </lineage>
</organism>
<reference evidence="3 4" key="1">
    <citation type="submission" date="2020-06" db="EMBL/GenBank/DDBJ databases">
        <title>Genome mining for natural products.</title>
        <authorList>
            <person name="Zhang B."/>
            <person name="Shi J."/>
            <person name="Ge H."/>
        </authorList>
    </citation>
    <scope>NUCLEOTIDE SEQUENCE [LARGE SCALE GENOMIC DNA]</scope>
    <source>
        <strain evidence="3 4">NA00687</strain>
    </source>
</reference>
<keyword evidence="3" id="KW-0489">Methyltransferase</keyword>
<feature type="domain" description="Type ISP restriction-modification enzyme LLaBIII C-terminal specificity" evidence="2">
    <location>
        <begin position="204"/>
        <end position="414"/>
    </location>
</feature>
<feature type="region of interest" description="Disordered" evidence="1">
    <location>
        <begin position="302"/>
        <end position="326"/>
    </location>
</feature>
<evidence type="ECO:0000313" key="4">
    <source>
        <dbReference type="Proteomes" id="UP000509303"/>
    </source>
</evidence>
<evidence type="ECO:0000256" key="1">
    <source>
        <dbReference type="SAM" id="MobiDB-lite"/>
    </source>
</evidence>
<name>A0A7H8NF31_9ACTN</name>